<sequence>MVKLNCLMIWIVKDKNMKLEILILFSIAWLHIQAKNPCIVNSDCGSCLRANGDCAFCKDPDYTEGDNYARPRCNYKNVLEGFDCKDIMDIQGKITEVKKDPFQPTVQISPQKVSVKLRPAQTKEIKLSVKPAVDFPVDLYYLMDMSKSMEDDLEKLRSLGTQIADAVGGITKYYKLAFGSFVDKTVAPFIQPAQLDKPCELELTQGACVKTFGYKHVLDFTDDKNTFQSQINAQKISGNLDTPEGGFDAMMQVASCNTTLQWRSIDKAHRIVVFVTDALPHIAGDGKLGGITTPNDARCHLTNTNTPKFYDKLNELDYPSISKLKDSLKNSGIIPIFAVTESVLPVYKFIGEEWKDLNTAVGKLEGDSSNIVTLIKEKYSEIIKTIRMSDDSPKEIVVKYKVDESCLKPSEDKDFCQEVKAGQTYGFTASLTAVSCPDKKDWDKKHTFTITAPGLGKVEVEVELICECECEKSGEDNSAKCTNLGTYKCGICYCNPGRFGEICECNEQAQADDSKCKQANSTNPDVVCSNAGSCVCGKCVCNKRDNPDEKISGKYCECNNYGCDRYDGKLCGGPGRGECDCGECKCTEAFLGDNCGEVNCTLGEKNCIGPDGSKCSGKGQCACDTCDCERGYGGKYCQKCVSCPSKCSNYKDCVQCVAWDEGPFAEDNTCEQRCSQYDIQMVNETRADCEYKDDNNCFFHYRFETINDANETILVQKDKRCIIVFTKPTPILAIVLGIIGGLILLALILLLLWKLLITAYDNYEYQKFLKENQNPNWANTDNPIYKPSQTNYQNPTYAGKS</sequence>
<keyword evidence="8" id="KW-0677">Repeat</keyword>
<dbReference type="InterPro" id="IPR036465">
    <property type="entry name" value="vWFA_dom_sf"/>
</dbReference>
<dbReference type="InterPro" id="IPR015812">
    <property type="entry name" value="Integrin_bsu"/>
</dbReference>
<dbReference type="GO" id="GO:0016477">
    <property type="term" value="P:cell migration"/>
    <property type="evidence" value="ECO:0007669"/>
    <property type="project" value="TreeGrafter"/>
</dbReference>
<evidence type="ECO:0000256" key="8">
    <source>
        <dbReference type="ARBA" id="ARBA00022737"/>
    </source>
</evidence>
<keyword evidence="13 18" id="KW-0401">Integrin</keyword>
<feature type="disulfide bond" evidence="17">
    <location>
        <begin position="600"/>
        <end position="607"/>
    </location>
</feature>
<feature type="disulfide bond" evidence="17">
    <location>
        <begin position="47"/>
        <end position="84"/>
    </location>
</feature>
<feature type="disulfide bond" evidence="17">
    <location>
        <begin position="494"/>
        <end position="503"/>
    </location>
</feature>
<feature type="domain" description="Integrin beta subunit cytoplasmic" evidence="22">
    <location>
        <begin position="754"/>
        <end position="800"/>
    </location>
</feature>
<feature type="disulfide bond" evidence="17">
    <location>
        <begin position="628"/>
        <end position="637"/>
    </location>
</feature>
<evidence type="ECO:0000256" key="19">
    <source>
        <dbReference type="SAM" id="MobiDB-lite"/>
    </source>
</evidence>
<feature type="disulfide bond" evidence="17">
    <location>
        <begin position="586"/>
        <end position="595"/>
    </location>
</feature>
<comment type="similarity">
    <text evidence="2 18">Belongs to the integrin beta chain family.</text>
</comment>
<dbReference type="GO" id="GO:0005925">
    <property type="term" value="C:focal adhesion"/>
    <property type="evidence" value="ECO:0007669"/>
    <property type="project" value="TreeGrafter"/>
</dbReference>
<dbReference type="Gene3D" id="2.10.25.10">
    <property type="entry name" value="Laminin"/>
    <property type="match status" value="3"/>
</dbReference>
<evidence type="ECO:0000256" key="4">
    <source>
        <dbReference type="ARBA" id="ARBA00022536"/>
    </source>
</evidence>
<name>A0A7M5V000_9CNID</name>
<feature type="disulfide bond" evidence="17">
    <location>
        <begin position="558"/>
        <end position="563"/>
    </location>
</feature>
<keyword evidence="15 17" id="KW-1015">Disulfide bond</keyword>
<dbReference type="FunFam" id="2.10.25.10:FF:000155">
    <property type="entry name" value="Integrin beta"/>
    <property type="match status" value="1"/>
</dbReference>
<feature type="disulfide bond" evidence="17">
    <location>
        <begin position="653"/>
        <end position="721"/>
    </location>
</feature>
<dbReference type="Pfam" id="PF18372">
    <property type="entry name" value="I-EGF_1"/>
    <property type="match status" value="1"/>
</dbReference>
<dbReference type="EnsemblMetazoa" id="CLYHEMT001082.1">
    <property type="protein sequence ID" value="CLYHEMP001082.1"/>
    <property type="gene ID" value="CLYHEMG001082"/>
</dbReference>
<dbReference type="SUPFAM" id="SSF69687">
    <property type="entry name" value="Integrin beta tail domain"/>
    <property type="match status" value="1"/>
</dbReference>
<evidence type="ECO:0000256" key="20">
    <source>
        <dbReference type="SAM" id="Phobius"/>
    </source>
</evidence>
<feature type="transmembrane region" description="Helical" evidence="20">
    <location>
        <begin position="731"/>
        <end position="753"/>
    </location>
</feature>
<dbReference type="OrthoDB" id="5956021at2759"/>
<dbReference type="InterPro" id="IPR012896">
    <property type="entry name" value="Integrin_bsu_tail"/>
</dbReference>
<dbReference type="SUPFAM" id="SSF69179">
    <property type="entry name" value="Integrin domains"/>
    <property type="match status" value="1"/>
</dbReference>
<feature type="disulfide bond" evidence="17">
    <location>
        <begin position="640"/>
        <end position="643"/>
    </location>
</feature>
<dbReference type="InterPro" id="IPR057243">
    <property type="entry name" value="Integrin_I-EGF_CS"/>
</dbReference>
<keyword evidence="11 18" id="KW-0130">Cell adhesion</keyword>
<dbReference type="AlphaFoldDB" id="A0A7M5V000"/>
<evidence type="ECO:0000256" key="10">
    <source>
        <dbReference type="ARBA" id="ARBA00022842"/>
    </source>
</evidence>
<evidence type="ECO:0000256" key="18">
    <source>
        <dbReference type="RuleBase" id="RU000633"/>
    </source>
</evidence>
<feature type="disulfide bond" evidence="17">
    <location>
        <begin position="466"/>
        <end position="470"/>
    </location>
</feature>
<organism evidence="24 25">
    <name type="scientific">Clytia hemisphaerica</name>
    <dbReference type="NCBI Taxonomy" id="252671"/>
    <lineage>
        <taxon>Eukaryota</taxon>
        <taxon>Metazoa</taxon>
        <taxon>Cnidaria</taxon>
        <taxon>Hydrozoa</taxon>
        <taxon>Hydroidolina</taxon>
        <taxon>Leptothecata</taxon>
        <taxon>Obeliida</taxon>
        <taxon>Clytiidae</taxon>
        <taxon>Clytia</taxon>
    </lineage>
</organism>
<evidence type="ECO:0000259" key="21">
    <source>
        <dbReference type="SMART" id="SM00187"/>
    </source>
</evidence>
<dbReference type="Pfam" id="PF08725">
    <property type="entry name" value="Integrin_b_cyt"/>
    <property type="match status" value="1"/>
</dbReference>
<keyword evidence="9" id="KW-0106">Calcium</keyword>
<dbReference type="Gene3D" id="2.60.40.1510">
    <property type="entry name" value="ntegrin, alpha v. Chain A, domain 3"/>
    <property type="match status" value="1"/>
</dbReference>
<evidence type="ECO:0000256" key="7">
    <source>
        <dbReference type="ARBA" id="ARBA00022729"/>
    </source>
</evidence>
<dbReference type="InterPro" id="IPR014836">
    <property type="entry name" value="Integrin_bsu_cyt_dom"/>
</dbReference>
<evidence type="ECO:0000256" key="9">
    <source>
        <dbReference type="ARBA" id="ARBA00022837"/>
    </source>
</evidence>
<dbReference type="Pfam" id="PF07965">
    <property type="entry name" value="Integrin_B_tail"/>
    <property type="match status" value="1"/>
</dbReference>
<feature type="disulfide bond" evidence="17">
    <location>
        <begin position="647"/>
        <end position="656"/>
    </location>
</feature>
<evidence type="ECO:0000256" key="12">
    <source>
        <dbReference type="ARBA" id="ARBA00022989"/>
    </source>
</evidence>
<dbReference type="InterPro" id="IPR032695">
    <property type="entry name" value="Integrin_dom_sf"/>
</dbReference>
<comment type="subcellular location">
    <subcellularLocation>
        <location evidence="1 18">Cell membrane</location>
        <topology evidence="1 18">Single-pass type I membrane protein</topology>
    </subcellularLocation>
</comment>
<dbReference type="GO" id="GO:0046872">
    <property type="term" value="F:metal ion binding"/>
    <property type="evidence" value="ECO:0007669"/>
    <property type="project" value="UniProtKB-KW"/>
</dbReference>
<feature type="disulfide bond" evidence="17">
    <location>
        <begin position="623"/>
        <end position="670"/>
    </location>
</feature>
<dbReference type="GO" id="GO:0098609">
    <property type="term" value="P:cell-cell adhesion"/>
    <property type="evidence" value="ECO:0007669"/>
    <property type="project" value="TreeGrafter"/>
</dbReference>
<accession>A0A7M5V000</accession>
<dbReference type="Gene3D" id="4.10.1240.30">
    <property type="match status" value="1"/>
</dbReference>
<dbReference type="FunFam" id="3.40.50.410:FF:000002">
    <property type="entry name" value="Integrin beta"/>
    <property type="match status" value="1"/>
</dbReference>
<proteinExistence type="inferred from homology"/>
<dbReference type="GO" id="GO:0033627">
    <property type="term" value="P:cell adhesion mediated by integrin"/>
    <property type="evidence" value="ECO:0007669"/>
    <property type="project" value="TreeGrafter"/>
</dbReference>
<dbReference type="PANTHER" id="PTHR10082">
    <property type="entry name" value="INTEGRIN BETA SUBUNIT"/>
    <property type="match status" value="1"/>
</dbReference>
<feature type="disulfide bond" evidence="17">
    <location>
        <begin position="579"/>
        <end position="584"/>
    </location>
</feature>
<dbReference type="Proteomes" id="UP000594262">
    <property type="component" value="Unplaced"/>
</dbReference>
<feature type="disulfide bond" evidence="17">
    <location>
        <begin position="436"/>
        <end position="689"/>
    </location>
</feature>
<feature type="disulfide bond" evidence="17">
    <location>
        <begin position="541"/>
        <end position="556"/>
    </location>
</feature>
<keyword evidence="25" id="KW-1185">Reference proteome</keyword>
<keyword evidence="4" id="KW-0245">EGF-like domain</keyword>
<dbReference type="InterPro" id="IPR057073">
    <property type="entry name" value="EGF_integrin_2"/>
</dbReference>
<dbReference type="GO" id="GO:0007160">
    <property type="term" value="P:cell-matrix adhesion"/>
    <property type="evidence" value="ECO:0007669"/>
    <property type="project" value="TreeGrafter"/>
</dbReference>
<dbReference type="Pfam" id="PF23105">
    <property type="entry name" value="EGF_integrin"/>
    <property type="match status" value="1"/>
</dbReference>
<evidence type="ECO:0000313" key="24">
    <source>
        <dbReference type="EnsemblMetazoa" id="CLYHEMP001082.1"/>
    </source>
</evidence>
<dbReference type="PANTHER" id="PTHR10082:SF60">
    <property type="entry name" value="INTEGRIN BETA-PS"/>
    <property type="match status" value="1"/>
</dbReference>
<evidence type="ECO:0000256" key="3">
    <source>
        <dbReference type="ARBA" id="ARBA00022475"/>
    </source>
</evidence>
<dbReference type="FunFam" id="2.10.25.10:FF:000075">
    <property type="entry name" value="Integrin beta"/>
    <property type="match status" value="1"/>
</dbReference>
<evidence type="ECO:0000256" key="17">
    <source>
        <dbReference type="PIRSR" id="PIRSR002512-1"/>
    </source>
</evidence>
<evidence type="ECO:0000256" key="6">
    <source>
        <dbReference type="ARBA" id="ARBA00022723"/>
    </source>
</evidence>
<keyword evidence="3" id="KW-1003">Cell membrane</keyword>
<dbReference type="GO" id="GO:0009986">
    <property type="term" value="C:cell surface"/>
    <property type="evidence" value="ECO:0007669"/>
    <property type="project" value="TreeGrafter"/>
</dbReference>
<evidence type="ECO:0000256" key="15">
    <source>
        <dbReference type="ARBA" id="ARBA00023157"/>
    </source>
</evidence>
<feature type="domain" description="Integrin beta subunit VWA" evidence="21">
    <location>
        <begin position="43"/>
        <end position="468"/>
    </location>
</feature>
<dbReference type="Pfam" id="PF00362">
    <property type="entry name" value="Integrin_beta"/>
    <property type="match status" value="1"/>
</dbReference>
<keyword evidence="14 20" id="KW-0472">Membrane</keyword>
<keyword evidence="12 20" id="KW-1133">Transmembrane helix</keyword>
<dbReference type="InterPro" id="IPR002369">
    <property type="entry name" value="Integrin_bsu_VWA"/>
</dbReference>
<evidence type="ECO:0000256" key="5">
    <source>
        <dbReference type="ARBA" id="ARBA00022692"/>
    </source>
</evidence>
<dbReference type="Gene3D" id="1.20.5.100">
    <property type="entry name" value="Cytochrome c1, transmembrane anchor, C-terminal"/>
    <property type="match status" value="1"/>
</dbReference>
<dbReference type="GO" id="GO:0005178">
    <property type="term" value="F:integrin binding"/>
    <property type="evidence" value="ECO:0007669"/>
    <property type="project" value="TreeGrafter"/>
</dbReference>
<feature type="domain" description="Integrin beta subunit tail" evidence="23">
    <location>
        <begin position="647"/>
        <end position="725"/>
    </location>
</feature>
<evidence type="ECO:0000313" key="25">
    <source>
        <dbReference type="Proteomes" id="UP000594262"/>
    </source>
</evidence>
<dbReference type="InterPro" id="IPR040622">
    <property type="entry name" value="EGF_integrin_1"/>
</dbReference>
<dbReference type="SUPFAM" id="SSF53300">
    <property type="entry name" value="vWA-like"/>
    <property type="match status" value="1"/>
</dbReference>
<keyword evidence="7" id="KW-0732">Signal</keyword>
<dbReference type="SMART" id="SM01242">
    <property type="entry name" value="Integrin_B_tail"/>
    <property type="match status" value="1"/>
</dbReference>
<evidence type="ECO:0000256" key="14">
    <source>
        <dbReference type="ARBA" id="ARBA00023136"/>
    </source>
</evidence>
<dbReference type="GO" id="GO:0007229">
    <property type="term" value="P:integrin-mediated signaling pathway"/>
    <property type="evidence" value="ECO:0007669"/>
    <property type="project" value="UniProtKB-KW"/>
</dbReference>
<feature type="disulfide bond" evidence="17">
    <location>
        <begin position="536"/>
        <end position="571"/>
    </location>
</feature>
<feature type="disulfide bond" evidence="17">
    <location>
        <begin position="57"/>
        <end position="73"/>
    </location>
</feature>
<evidence type="ECO:0000256" key="16">
    <source>
        <dbReference type="ARBA" id="ARBA00023180"/>
    </source>
</evidence>
<evidence type="ECO:0000256" key="11">
    <source>
        <dbReference type="ARBA" id="ARBA00022889"/>
    </source>
</evidence>
<feature type="region of interest" description="Disordered" evidence="19">
    <location>
        <begin position="779"/>
        <end position="801"/>
    </location>
</feature>
<dbReference type="InterPro" id="IPR036349">
    <property type="entry name" value="Integrin_bsu_tail_dom_sf"/>
</dbReference>
<protein>
    <recommendedName>
        <fullName evidence="18">Integrin beta</fullName>
    </recommendedName>
</protein>
<feature type="disulfide bond" evidence="17">
    <location>
        <begin position="199"/>
        <end position="208"/>
    </location>
</feature>
<feature type="disulfide bond" evidence="17">
    <location>
        <begin position="44"/>
        <end position="54"/>
    </location>
</feature>
<reference evidence="24" key="1">
    <citation type="submission" date="2021-01" db="UniProtKB">
        <authorList>
            <consortium name="EnsemblMetazoa"/>
        </authorList>
    </citation>
    <scope>IDENTIFICATION</scope>
</reference>
<dbReference type="SMART" id="SM01241">
    <property type="entry name" value="Integrin_b_cyt"/>
    <property type="match status" value="1"/>
</dbReference>
<feature type="disulfide bond" evidence="17">
    <location>
        <begin position="581"/>
        <end position="615"/>
    </location>
</feature>
<dbReference type="PRINTS" id="PR01186">
    <property type="entry name" value="INTEGRINB"/>
</dbReference>
<feature type="disulfide bond" evidence="17">
    <location>
        <begin position="534"/>
        <end position="539"/>
    </location>
</feature>
<keyword evidence="10" id="KW-0460">Magnesium</keyword>
<evidence type="ECO:0000256" key="2">
    <source>
        <dbReference type="ARBA" id="ARBA00007449"/>
    </source>
</evidence>
<dbReference type="Gene3D" id="3.40.50.410">
    <property type="entry name" value="von Willebrand factor, type A domain"/>
    <property type="match status" value="1"/>
</dbReference>
<dbReference type="PIRSF" id="PIRSF002512">
    <property type="entry name" value="Integrin_B"/>
    <property type="match status" value="1"/>
</dbReference>
<evidence type="ECO:0000259" key="23">
    <source>
        <dbReference type="SMART" id="SM01242"/>
    </source>
</evidence>
<feature type="disulfide bond" evidence="17">
    <location>
        <begin position="621"/>
        <end position="626"/>
    </location>
</feature>
<evidence type="ECO:0000256" key="1">
    <source>
        <dbReference type="ARBA" id="ARBA00004251"/>
    </source>
</evidence>
<evidence type="ECO:0000259" key="22">
    <source>
        <dbReference type="SMART" id="SM01241"/>
    </source>
</evidence>
<dbReference type="GO" id="GO:0008305">
    <property type="term" value="C:integrin complex"/>
    <property type="evidence" value="ECO:0007669"/>
    <property type="project" value="TreeGrafter"/>
</dbReference>
<keyword evidence="6" id="KW-0479">Metal-binding</keyword>
<keyword evidence="5 18" id="KW-0812">Transmembrane</keyword>
<feature type="disulfide bond" evidence="17">
    <location>
        <begin position="674"/>
        <end position="697"/>
    </location>
</feature>
<dbReference type="SMART" id="SM00187">
    <property type="entry name" value="INB"/>
    <property type="match status" value="1"/>
</dbReference>
<dbReference type="SUPFAM" id="SSF103575">
    <property type="entry name" value="Plexin repeat"/>
    <property type="match status" value="1"/>
</dbReference>
<keyword evidence="16" id="KW-0325">Glycoprotein</keyword>
<dbReference type="SUPFAM" id="SSF57196">
    <property type="entry name" value="EGF/Laminin"/>
    <property type="match status" value="1"/>
</dbReference>
<feature type="disulfide bond" evidence="17">
    <location>
        <begin position="489"/>
        <end position="528"/>
    </location>
</feature>
<feature type="disulfide bond" evidence="17">
    <location>
        <begin position="256"/>
        <end position="299"/>
    </location>
</feature>
<dbReference type="PROSITE" id="PS00243">
    <property type="entry name" value="I_EGF_1"/>
    <property type="match status" value="1"/>
</dbReference>
<evidence type="ECO:0000256" key="13">
    <source>
        <dbReference type="ARBA" id="ARBA00023037"/>
    </source>
</evidence>
<feature type="disulfide bond" evidence="17">
    <location>
        <begin position="406"/>
        <end position="416"/>
    </location>
</feature>